<reference evidence="2 3" key="1">
    <citation type="journal article" date="2017" name="Int. J. Syst. Evol. Microbiol.">
        <title>Roseitalea porphyridii gen. nov., sp. nov., isolated from a red alga, and reclassification of Hoeflea suaedae Chung et al. 2013 as Pseudohoeflea suaedae gen. nov., comb. nov.</title>
        <authorList>
            <person name="Hyeon J.W."/>
            <person name="Jeong S.E."/>
            <person name="Baek K."/>
            <person name="Jeon C.O."/>
        </authorList>
    </citation>
    <scope>NUCLEOTIDE SEQUENCE [LARGE SCALE GENOMIC DNA]</scope>
    <source>
        <strain evidence="2 3">MA7-20</strain>
    </source>
</reference>
<protein>
    <submittedName>
        <fullName evidence="2">Exopolysaccharide biosynthesis protein</fullName>
    </submittedName>
</protein>
<accession>A0A4P6V6G3</accession>
<dbReference type="EMBL" id="CP036532">
    <property type="protein sequence ID" value="QBK32443.1"/>
    <property type="molecule type" value="Genomic_DNA"/>
</dbReference>
<keyword evidence="1" id="KW-0812">Transmembrane</keyword>
<evidence type="ECO:0000256" key="1">
    <source>
        <dbReference type="SAM" id="Phobius"/>
    </source>
</evidence>
<keyword evidence="1" id="KW-0472">Membrane</keyword>
<evidence type="ECO:0000313" key="2">
    <source>
        <dbReference type="EMBL" id="QBK32443.1"/>
    </source>
</evidence>
<keyword evidence="3" id="KW-1185">Reference proteome</keyword>
<dbReference type="PIRSF" id="PIRSF033239">
    <property type="entry name" value="ExoD"/>
    <property type="match status" value="1"/>
</dbReference>
<name>A0A4P6V6G3_9HYPH</name>
<dbReference type="AlphaFoldDB" id="A0A4P6V6G3"/>
<feature type="transmembrane region" description="Helical" evidence="1">
    <location>
        <begin position="175"/>
        <end position="204"/>
    </location>
</feature>
<dbReference type="KEGG" id="rpod:E0E05_15615"/>
<organism evidence="2 3">
    <name type="scientific">Roseitalea porphyridii</name>
    <dbReference type="NCBI Taxonomy" id="1852022"/>
    <lineage>
        <taxon>Bacteria</taxon>
        <taxon>Pseudomonadati</taxon>
        <taxon>Pseudomonadota</taxon>
        <taxon>Alphaproteobacteria</taxon>
        <taxon>Hyphomicrobiales</taxon>
        <taxon>Ahrensiaceae</taxon>
        <taxon>Roseitalea</taxon>
    </lineage>
</organism>
<dbReference type="Proteomes" id="UP000293719">
    <property type="component" value="Chromosome"/>
</dbReference>
<evidence type="ECO:0000313" key="3">
    <source>
        <dbReference type="Proteomes" id="UP000293719"/>
    </source>
</evidence>
<dbReference type="InterPro" id="IPR010331">
    <property type="entry name" value="ExoD"/>
</dbReference>
<dbReference type="OrthoDB" id="8550083at2"/>
<dbReference type="PANTHER" id="PTHR41795:SF1">
    <property type="entry name" value="EXOPOLYSACCHARIDE SYNTHESIS PROTEIN"/>
    <property type="match status" value="1"/>
</dbReference>
<sequence length="209" mass="22239">MSADETTPRGALAKIEHILRTQSGDDLAAEMTLGELSDAMEERAFGLLILILALPCCLPFVYLLPQLVALPMVVLAWQMAMGRRAPWLPDALRNRKLPVAGLLDVVDRTRRYGGGFVEKLAHPRLVGLTGDRGTRVIGALMVVPCLSILVPLPLTNTVPGFGVSLVAVGLIERDGLFVIGGLVIGLAWVLLLAVGGPALIYYLVGLLAG</sequence>
<dbReference type="PANTHER" id="PTHR41795">
    <property type="entry name" value="EXOPOLYSACCHARIDE SYNTHESIS PROTEIN"/>
    <property type="match status" value="1"/>
</dbReference>
<proteinExistence type="predicted"/>
<gene>
    <name evidence="2" type="ORF">E0E05_15615</name>
</gene>
<feature type="transmembrane region" description="Helical" evidence="1">
    <location>
        <begin position="44"/>
        <end position="77"/>
    </location>
</feature>
<dbReference type="Pfam" id="PF06055">
    <property type="entry name" value="ExoD"/>
    <property type="match status" value="1"/>
</dbReference>
<keyword evidence="1" id="KW-1133">Transmembrane helix</keyword>